<dbReference type="Pfam" id="PF02470">
    <property type="entry name" value="MlaD"/>
    <property type="match status" value="1"/>
</dbReference>
<dbReference type="InterPro" id="IPR052336">
    <property type="entry name" value="MlaD_Phospholipid_Transporter"/>
</dbReference>
<keyword evidence="1" id="KW-0812">Transmembrane</keyword>
<evidence type="ECO:0000313" key="3">
    <source>
        <dbReference type="EMBL" id="KAA8486818.1"/>
    </source>
</evidence>
<dbReference type="InterPro" id="IPR003399">
    <property type="entry name" value="Mce/MlaD"/>
</dbReference>
<dbReference type="OrthoDB" id="9771725at2"/>
<evidence type="ECO:0000259" key="2">
    <source>
        <dbReference type="Pfam" id="PF02470"/>
    </source>
</evidence>
<gene>
    <name evidence="4" type="ORF">EKH83_11970</name>
    <name evidence="3" type="ORF">F1649_00985</name>
</gene>
<dbReference type="Proteomes" id="UP000322918">
    <property type="component" value="Unassembled WGS sequence"/>
</dbReference>
<reference evidence="4 5" key="1">
    <citation type="submission" date="2018-12" db="EMBL/GenBank/DDBJ databases">
        <title>The Draft Genome Sequence of the Soil Bacterium Pedobacter tournemirensis R1.</title>
        <authorList>
            <person name="He J."/>
        </authorList>
    </citation>
    <scope>NUCLEOTIDE SEQUENCE [LARGE SCALE GENOMIC DNA]</scope>
    <source>
        <strain evidence="4 5">R1</strain>
    </source>
</reference>
<reference evidence="3 6" key="2">
    <citation type="submission" date="2019-09" db="EMBL/GenBank/DDBJ databases">
        <title>Pararcticibacter amylolyticus gen. nov., sp. nov., isolated from a rottenly hemp rope, and reclassification of Pedobacter tournemirensis as Pararcticibacter tournemirensis comb. nov.</title>
        <authorList>
            <person name="Cai Y."/>
        </authorList>
    </citation>
    <scope>NUCLEOTIDE SEQUENCE [LARGE SCALE GENOMIC DNA]</scope>
    <source>
        <strain evidence="3 6">TF5-37.2-LB10</strain>
    </source>
</reference>
<dbReference type="PANTHER" id="PTHR33371:SF4">
    <property type="entry name" value="INTERMEMBRANE PHOSPHOLIPID TRANSPORT SYSTEM BINDING PROTEIN MLAD"/>
    <property type="match status" value="1"/>
</dbReference>
<dbReference type="PANTHER" id="PTHR33371">
    <property type="entry name" value="INTERMEMBRANE PHOSPHOLIPID TRANSPORT SYSTEM BINDING PROTEIN MLAD-RELATED"/>
    <property type="match status" value="1"/>
</dbReference>
<keyword evidence="1" id="KW-0472">Membrane</keyword>
<comment type="caution">
    <text evidence="4">The sequence shown here is derived from an EMBL/GenBank/DDBJ whole genome shotgun (WGS) entry which is preliminary data.</text>
</comment>
<accession>A0A4Q0M8H1</accession>
<proteinExistence type="predicted"/>
<dbReference type="RefSeq" id="WP_128769666.1">
    <property type="nucleotide sequence ID" value="NZ_RXOC01000007.1"/>
</dbReference>
<evidence type="ECO:0000313" key="5">
    <source>
        <dbReference type="Proteomes" id="UP000290848"/>
    </source>
</evidence>
<dbReference type="EMBL" id="VWNE01000001">
    <property type="protein sequence ID" value="KAA8486818.1"/>
    <property type="molecule type" value="Genomic_DNA"/>
</dbReference>
<dbReference type="EMBL" id="RXOC01000007">
    <property type="protein sequence ID" value="RXF69394.1"/>
    <property type="molecule type" value="Genomic_DNA"/>
</dbReference>
<sequence>MKASINQKIRTGIFTVAGILLLIAGIFFIGAKQNMFDDSFLIYGTFKSVGGIEEGNNIRFAGINSGTVERIKMLSDTMIRIDMRMKEKVRPFLKADAMAVIGSDGLMGDKMIIIAPGSAGESRLLSDGSRIITSEPVDFDKVISKLTKVADNAEIITGELAAMALQIRGGKGSIGRLLYSDNLSKSIEGTLDNTRKMTGSLAGIALQVQSGKGSVGSLMYTDSLSKGLESTVAKANVAMHTADGAMLTIQEAAYGFSENMKALQGNFFLRGYFKKKAEEDKKNGVVRTAAAPEGIDADMDEKELADIIAEAQKALDAKRLKK</sequence>
<dbReference type="AlphaFoldDB" id="A0A4Q0M8H1"/>
<organism evidence="4 5">
    <name type="scientific">Arcticibacter tournemirensis</name>
    <dbReference type="NCBI Taxonomy" id="699437"/>
    <lineage>
        <taxon>Bacteria</taxon>
        <taxon>Pseudomonadati</taxon>
        <taxon>Bacteroidota</taxon>
        <taxon>Sphingobacteriia</taxon>
        <taxon>Sphingobacteriales</taxon>
        <taxon>Sphingobacteriaceae</taxon>
        <taxon>Arcticibacter</taxon>
    </lineage>
</organism>
<keyword evidence="6" id="KW-1185">Reference proteome</keyword>
<evidence type="ECO:0000313" key="6">
    <source>
        <dbReference type="Proteomes" id="UP000322918"/>
    </source>
</evidence>
<evidence type="ECO:0000313" key="4">
    <source>
        <dbReference type="EMBL" id="RXF69394.1"/>
    </source>
</evidence>
<dbReference type="Proteomes" id="UP000290848">
    <property type="component" value="Unassembled WGS sequence"/>
</dbReference>
<feature type="transmembrane region" description="Helical" evidence="1">
    <location>
        <begin position="12"/>
        <end position="31"/>
    </location>
</feature>
<name>A0A4Q0M8H1_9SPHI</name>
<evidence type="ECO:0000256" key="1">
    <source>
        <dbReference type="SAM" id="Phobius"/>
    </source>
</evidence>
<protein>
    <submittedName>
        <fullName evidence="4">MCE family protein</fullName>
    </submittedName>
</protein>
<keyword evidence="1" id="KW-1133">Transmembrane helix</keyword>
<feature type="domain" description="Mce/MlaD" evidence="2">
    <location>
        <begin position="42"/>
        <end position="117"/>
    </location>
</feature>